<dbReference type="AlphaFoldDB" id="A0AAN6IGN6"/>
<reference evidence="2" key="1">
    <citation type="journal article" date="2022" name="bioRxiv">
        <title>Deciphering the potential niche of two novel black yeast fungi from a biological soil crust based on their genomes, phenotypes, and melanin regulation.</title>
        <authorList>
            <consortium name="DOE Joint Genome Institute"/>
            <person name="Carr E.C."/>
            <person name="Barton Q."/>
            <person name="Grambo S."/>
            <person name="Sullivan M."/>
            <person name="Renfro C.M."/>
            <person name="Kuo A."/>
            <person name="Pangilinan J."/>
            <person name="Lipzen A."/>
            <person name="Keymanesh K."/>
            <person name="Savage E."/>
            <person name="Barry K."/>
            <person name="Grigoriev I.V."/>
            <person name="Riekhof W.R."/>
            <person name="Harris S.S."/>
        </authorList>
    </citation>
    <scope>NUCLEOTIDE SEQUENCE</scope>
    <source>
        <strain evidence="2">JF 03-4F</strain>
    </source>
</reference>
<evidence type="ECO:0000256" key="1">
    <source>
        <dbReference type="SAM" id="MobiDB-lite"/>
    </source>
</evidence>
<protein>
    <submittedName>
        <fullName evidence="2">Uncharacterized protein</fullName>
    </submittedName>
</protein>
<evidence type="ECO:0000313" key="2">
    <source>
        <dbReference type="EMBL" id="KAI1616866.1"/>
    </source>
</evidence>
<feature type="region of interest" description="Disordered" evidence="1">
    <location>
        <begin position="1"/>
        <end position="40"/>
    </location>
</feature>
<name>A0AAN6IGN6_9EURO</name>
<feature type="region of interest" description="Disordered" evidence="1">
    <location>
        <begin position="76"/>
        <end position="99"/>
    </location>
</feature>
<gene>
    <name evidence="2" type="ORF">EDD36DRAFT_415747</name>
</gene>
<feature type="compositionally biased region" description="Polar residues" evidence="1">
    <location>
        <begin position="88"/>
        <end position="99"/>
    </location>
</feature>
<organism evidence="2 3">
    <name type="scientific">Exophiala viscosa</name>
    <dbReference type="NCBI Taxonomy" id="2486360"/>
    <lineage>
        <taxon>Eukaryota</taxon>
        <taxon>Fungi</taxon>
        <taxon>Dikarya</taxon>
        <taxon>Ascomycota</taxon>
        <taxon>Pezizomycotina</taxon>
        <taxon>Eurotiomycetes</taxon>
        <taxon>Chaetothyriomycetidae</taxon>
        <taxon>Chaetothyriales</taxon>
        <taxon>Herpotrichiellaceae</taxon>
        <taxon>Exophiala</taxon>
    </lineage>
</organism>
<proteinExistence type="predicted"/>
<comment type="caution">
    <text evidence="2">The sequence shown here is derived from an EMBL/GenBank/DDBJ whole genome shotgun (WGS) entry which is preliminary data.</text>
</comment>
<dbReference type="Proteomes" id="UP001203852">
    <property type="component" value="Unassembled WGS sequence"/>
</dbReference>
<sequence>MEPISPLALSPIAEDSQHPYQRLPAKDSSDSPDSSLSCGTCLTPIAEEMDDVGDAMNHVQESLSGMSLHPTIVVTDANDESTPKPKSASGSRVTTNESNPDLTDSVLLLTDQLLTVTKSLYSLADDRFAKVEFDIPRTFCTQIQDIPNVRDGATGSKTSKDNIPHLRNQVILARNRLELSMSQVVLAENRLKLAQSTMALAADRVTFAEERLEQAKEKTRDGN</sequence>
<accession>A0AAN6IGN6</accession>
<keyword evidence="3" id="KW-1185">Reference proteome</keyword>
<dbReference type="EMBL" id="MU404351">
    <property type="protein sequence ID" value="KAI1616866.1"/>
    <property type="molecule type" value="Genomic_DNA"/>
</dbReference>
<evidence type="ECO:0000313" key="3">
    <source>
        <dbReference type="Proteomes" id="UP001203852"/>
    </source>
</evidence>